<proteinExistence type="predicted"/>
<dbReference type="InterPro" id="IPR038720">
    <property type="entry name" value="YprB_RNase_H-like_dom"/>
</dbReference>
<dbReference type="InterPro" id="IPR012337">
    <property type="entry name" value="RNaseH-like_sf"/>
</dbReference>
<accession>A0A0F9HU55</accession>
<comment type="caution">
    <text evidence="2">The sequence shown here is derived from an EMBL/GenBank/DDBJ whole genome shotgun (WGS) entry which is preliminary data.</text>
</comment>
<sequence>MALAEGVPGEEVRGPAGAYWLSRRSLDQLSPADVSAQKDLLAVLRGARQRFDELEASPALCHVADGPPEGPLFLHIESAATEEGGIFLIGLMACRHDQLVFDQLLARHCGEEPAILDAFAQRLRRARTLVSFSARASDMTRIRKRAAFHGLELPPAPPHLDIRRESRRRWRGQLPNFRLRTLEHYLCRRHRTGQIPQAQIPQAYRSFVATGEARGIQAVTHHNLLDLLTMGQLVCRLLTNEQPDVDL</sequence>
<dbReference type="AlphaFoldDB" id="A0A0F9HU55"/>
<dbReference type="Pfam" id="PF13482">
    <property type="entry name" value="RNase_H_2"/>
    <property type="match status" value="1"/>
</dbReference>
<feature type="domain" description="YprB ribonuclease H-like" evidence="1">
    <location>
        <begin position="72"/>
        <end position="234"/>
    </location>
</feature>
<evidence type="ECO:0000313" key="2">
    <source>
        <dbReference type="EMBL" id="KKL85230.1"/>
    </source>
</evidence>
<name>A0A0F9HU55_9ZZZZ</name>
<dbReference type="EMBL" id="LAZR01021466">
    <property type="protein sequence ID" value="KKL85230.1"/>
    <property type="molecule type" value="Genomic_DNA"/>
</dbReference>
<dbReference type="SUPFAM" id="SSF53098">
    <property type="entry name" value="Ribonuclease H-like"/>
    <property type="match status" value="1"/>
</dbReference>
<dbReference type="InterPro" id="IPR036397">
    <property type="entry name" value="RNaseH_sf"/>
</dbReference>
<reference evidence="2" key="1">
    <citation type="journal article" date="2015" name="Nature">
        <title>Complex archaea that bridge the gap between prokaryotes and eukaryotes.</title>
        <authorList>
            <person name="Spang A."/>
            <person name="Saw J.H."/>
            <person name="Jorgensen S.L."/>
            <person name="Zaremba-Niedzwiedzka K."/>
            <person name="Martijn J."/>
            <person name="Lind A.E."/>
            <person name="van Eijk R."/>
            <person name="Schleper C."/>
            <person name="Guy L."/>
            <person name="Ettema T.J."/>
        </authorList>
    </citation>
    <scope>NUCLEOTIDE SEQUENCE</scope>
</reference>
<gene>
    <name evidence="2" type="ORF">LCGC14_1956830</name>
</gene>
<organism evidence="2">
    <name type="scientific">marine sediment metagenome</name>
    <dbReference type="NCBI Taxonomy" id="412755"/>
    <lineage>
        <taxon>unclassified sequences</taxon>
        <taxon>metagenomes</taxon>
        <taxon>ecological metagenomes</taxon>
    </lineage>
</organism>
<dbReference type="Gene3D" id="3.30.420.10">
    <property type="entry name" value="Ribonuclease H-like superfamily/Ribonuclease H"/>
    <property type="match status" value="1"/>
</dbReference>
<evidence type="ECO:0000259" key="1">
    <source>
        <dbReference type="Pfam" id="PF13482"/>
    </source>
</evidence>
<dbReference type="GO" id="GO:0003676">
    <property type="term" value="F:nucleic acid binding"/>
    <property type="evidence" value="ECO:0007669"/>
    <property type="project" value="InterPro"/>
</dbReference>
<protein>
    <recommendedName>
        <fullName evidence="1">YprB ribonuclease H-like domain-containing protein</fullName>
    </recommendedName>
</protein>